<keyword evidence="2" id="KW-1185">Reference proteome</keyword>
<dbReference type="AlphaFoldDB" id="A0AB33Z3J3"/>
<dbReference type="InterPro" id="IPR045502">
    <property type="entry name" value="DUF6489"/>
</dbReference>
<dbReference type="EMBL" id="ASHL01000002">
    <property type="protein sequence ID" value="EPD13659.1"/>
    <property type="molecule type" value="Genomic_DNA"/>
</dbReference>
<sequence length="90" mass="10270">MKATIEIEATPQEMREFLGLPDVQAIQREAIEKIRNKMLVGIESSDMVELMKLYMPMPEQMLAMEGVQKTMWDAMMKTVELSTSTDKGKS</sequence>
<dbReference type="Pfam" id="PF20099">
    <property type="entry name" value="DUF6489"/>
    <property type="match status" value="1"/>
</dbReference>
<dbReference type="Proteomes" id="UP000015462">
    <property type="component" value="Unassembled WGS sequence"/>
</dbReference>
<reference evidence="1 2" key="1">
    <citation type="journal article" date="2013" name="Genome Announc.">
        <title>Genome Sequence of the Pyrene- and Fluoranthene-Degrading Bacterium Cycloclasticus sp. Strain PY97M.</title>
        <authorList>
            <person name="Cui Z."/>
            <person name="Xu G."/>
            <person name="Li Q."/>
            <person name="Gao W."/>
            <person name="Zheng L."/>
        </authorList>
    </citation>
    <scope>NUCLEOTIDE SEQUENCE [LARGE SCALE GENOMIC DNA]</scope>
    <source>
        <strain evidence="1 2">PY97M</strain>
    </source>
</reference>
<evidence type="ECO:0008006" key="3">
    <source>
        <dbReference type="Google" id="ProtNLM"/>
    </source>
</evidence>
<accession>A0AB33Z3J3</accession>
<dbReference type="RefSeq" id="WP_015006312.1">
    <property type="nucleotide sequence ID" value="NZ_JBLHXE010000006.1"/>
</dbReference>
<evidence type="ECO:0000313" key="2">
    <source>
        <dbReference type="Proteomes" id="UP000015462"/>
    </source>
</evidence>
<evidence type="ECO:0000313" key="1">
    <source>
        <dbReference type="EMBL" id="EPD13659.1"/>
    </source>
</evidence>
<organism evidence="1 2">
    <name type="scientific">Cycloclasticus pugetii</name>
    <dbReference type="NCBI Taxonomy" id="34068"/>
    <lineage>
        <taxon>Bacteria</taxon>
        <taxon>Pseudomonadati</taxon>
        <taxon>Pseudomonadota</taxon>
        <taxon>Gammaproteobacteria</taxon>
        <taxon>Thiotrichales</taxon>
        <taxon>Piscirickettsiaceae</taxon>
        <taxon>Cycloclasticus</taxon>
    </lineage>
</organism>
<gene>
    <name evidence="1" type="ORF">L196_03961</name>
</gene>
<comment type="caution">
    <text evidence="1">The sequence shown here is derived from an EMBL/GenBank/DDBJ whole genome shotgun (WGS) entry which is preliminary data.</text>
</comment>
<name>A0AB33Z3J3_9GAMM</name>
<proteinExistence type="predicted"/>
<protein>
    <recommendedName>
        <fullName evidence="3">Phage tail assembly chaperone protein, E, or 41 or 14</fullName>
    </recommendedName>
</protein>